<proteinExistence type="predicted"/>
<gene>
    <name evidence="1" type="ORF">BT96DRAFT_998647</name>
</gene>
<keyword evidence="2" id="KW-1185">Reference proteome</keyword>
<protein>
    <recommendedName>
        <fullName evidence="3">F-box domain-containing protein</fullName>
    </recommendedName>
</protein>
<evidence type="ECO:0000313" key="2">
    <source>
        <dbReference type="Proteomes" id="UP000799118"/>
    </source>
</evidence>
<name>A0A6A4HAK1_9AGAR</name>
<dbReference type="OrthoDB" id="3249706at2759"/>
<evidence type="ECO:0000313" key="1">
    <source>
        <dbReference type="EMBL" id="KAE9394257.1"/>
    </source>
</evidence>
<sequence>MRESSQPRGLCTSINIYARIRAHLMFLPNLKSLRVPCLDLINNSRASLLSCLKTPLLEDLTLHWVCKQSVFGFRCTFRDVIGLQRHSGITNLCSLTLDGIDVGGHDIAFFLNDLIVTLAVFPTIKSFRIHRRHDVLLPKLGNFELVPDTKKPTSLNLTPMIFSRMVLSRWWSKETDSQTGIGQSSNRNGLVTLQTVTVWGIPFKQDVHITSILNLPGLVVNIK</sequence>
<accession>A0A6A4HAK1</accession>
<dbReference type="EMBL" id="ML769553">
    <property type="protein sequence ID" value="KAE9394257.1"/>
    <property type="molecule type" value="Genomic_DNA"/>
</dbReference>
<organism evidence="1 2">
    <name type="scientific">Gymnopus androsaceus JB14</name>
    <dbReference type="NCBI Taxonomy" id="1447944"/>
    <lineage>
        <taxon>Eukaryota</taxon>
        <taxon>Fungi</taxon>
        <taxon>Dikarya</taxon>
        <taxon>Basidiomycota</taxon>
        <taxon>Agaricomycotina</taxon>
        <taxon>Agaricomycetes</taxon>
        <taxon>Agaricomycetidae</taxon>
        <taxon>Agaricales</taxon>
        <taxon>Marasmiineae</taxon>
        <taxon>Omphalotaceae</taxon>
        <taxon>Gymnopus</taxon>
    </lineage>
</organism>
<reference evidence="1" key="1">
    <citation type="journal article" date="2019" name="Environ. Microbiol.">
        <title>Fungal ecological strategies reflected in gene transcription - a case study of two litter decomposers.</title>
        <authorList>
            <person name="Barbi F."/>
            <person name="Kohler A."/>
            <person name="Barry K."/>
            <person name="Baskaran P."/>
            <person name="Daum C."/>
            <person name="Fauchery L."/>
            <person name="Ihrmark K."/>
            <person name="Kuo A."/>
            <person name="LaButti K."/>
            <person name="Lipzen A."/>
            <person name="Morin E."/>
            <person name="Grigoriev I.V."/>
            <person name="Henrissat B."/>
            <person name="Lindahl B."/>
            <person name="Martin F."/>
        </authorList>
    </citation>
    <scope>NUCLEOTIDE SEQUENCE</scope>
    <source>
        <strain evidence="1">JB14</strain>
    </source>
</reference>
<dbReference type="Proteomes" id="UP000799118">
    <property type="component" value="Unassembled WGS sequence"/>
</dbReference>
<dbReference type="AlphaFoldDB" id="A0A6A4HAK1"/>
<evidence type="ECO:0008006" key="3">
    <source>
        <dbReference type="Google" id="ProtNLM"/>
    </source>
</evidence>